<evidence type="ECO:0000313" key="3">
    <source>
        <dbReference type="EMBL" id="GCL66244.1"/>
    </source>
</evidence>
<dbReference type="OrthoDB" id="9125369at2"/>
<evidence type="ECO:0000313" key="4">
    <source>
        <dbReference type="Proteomes" id="UP000301751"/>
    </source>
</evidence>
<keyword evidence="2" id="KW-0732">Signal</keyword>
<comment type="similarity">
    <text evidence="1">Belongs to the UPF0065 (bug) family.</text>
</comment>
<gene>
    <name evidence="3" type="ORF">AQPW35_53250</name>
</gene>
<evidence type="ECO:0000256" key="1">
    <source>
        <dbReference type="ARBA" id="ARBA00006987"/>
    </source>
</evidence>
<dbReference type="InterPro" id="IPR042100">
    <property type="entry name" value="Bug_dom1"/>
</dbReference>
<dbReference type="Pfam" id="PF03401">
    <property type="entry name" value="TctC"/>
    <property type="match status" value="1"/>
</dbReference>
<protein>
    <submittedName>
        <fullName evidence="3">ABC transporter substrate-binding protein</fullName>
    </submittedName>
</protein>
<dbReference type="Proteomes" id="UP000301751">
    <property type="component" value="Unassembled WGS sequence"/>
</dbReference>
<dbReference type="PIRSF" id="PIRSF017082">
    <property type="entry name" value="YflP"/>
    <property type="match status" value="1"/>
</dbReference>
<feature type="chain" id="PRO_5019740870" evidence="2">
    <location>
        <begin position="27"/>
        <end position="324"/>
    </location>
</feature>
<organism evidence="3 4">
    <name type="scientific">Pseudaquabacterium pictum</name>
    <dbReference type="NCBI Taxonomy" id="2315236"/>
    <lineage>
        <taxon>Bacteria</taxon>
        <taxon>Pseudomonadati</taxon>
        <taxon>Pseudomonadota</taxon>
        <taxon>Betaproteobacteria</taxon>
        <taxon>Burkholderiales</taxon>
        <taxon>Sphaerotilaceae</taxon>
        <taxon>Pseudaquabacterium</taxon>
    </lineage>
</organism>
<reference evidence="4" key="1">
    <citation type="submission" date="2019-03" db="EMBL/GenBank/DDBJ databases">
        <title>Aquabacterium pictum sp.nov., the first bacteriochlorophyll a-containing freshwater bacterium in the genus Aquabacterium of the class Betaproteobacteria.</title>
        <authorList>
            <person name="Hirose S."/>
            <person name="Tank M."/>
            <person name="Hara E."/>
            <person name="Tamaki H."/>
            <person name="Takaichi S."/>
            <person name="Haruta S."/>
            <person name="Hanada S."/>
        </authorList>
    </citation>
    <scope>NUCLEOTIDE SEQUENCE [LARGE SCALE GENOMIC DNA]</scope>
    <source>
        <strain evidence="4">W35</strain>
    </source>
</reference>
<sequence>MHRRSLLSTACSLAALALAGPAVAQAWPTQPVKIVVPAPAGSSLDIIARLLADKLKDRWGQPVVVDNKPGAGGMLGVDVAAKAAPDGHTLAVGFNGPIAFAPFLYSKMPYNPGKDLVPVVMTTSQPNVLAVNADLPVKTVKEFVDWAKAKAGGANYSSLGQGSSAHLTMALMMSEAGFQATHVPFNGSPPAAMAVAQGTADATFMVAPALLPHVKNNKVRLLATSAAQRPDSLKDLPTLAEAGYPQVESLAWNGLFTATGTPAAVVGKINADVNAALKDPAVKAALDAQGLTPVGGTAEDFKRVLEADSKRWGAIIQKVGIKLD</sequence>
<dbReference type="SUPFAM" id="SSF53850">
    <property type="entry name" value="Periplasmic binding protein-like II"/>
    <property type="match status" value="1"/>
</dbReference>
<name>A0A480AXQ6_9BURK</name>
<dbReference type="Gene3D" id="3.40.190.10">
    <property type="entry name" value="Periplasmic binding protein-like II"/>
    <property type="match status" value="1"/>
</dbReference>
<feature type="signal peptide" evidence="2">
    <location>
        <begin position="1"/>
        <end position="26"/>
    </location>
</feature>
<accession>A0A480AXQ6</accession>
<comment type="caution">
    <text evidence="3">The sequence shown here is derived from an EMBL/GenBank/DDBJ whole genome shotgun (WGS) entry which is preliminary data.</text>
</comment>
<dbReference type="AlphaFoldDB" id="A0A480AXQ6"/>
<dbReference type="CDD" id="cd07012">
    <property type="entry name" value="PBP2_Bug_TTT"/>
    <property type="match status" value="1"/>
</dbReference>
<dbReference type="InterPro" id="IPR005064">
    <property type="entry name" value="BUG"/>
</dbReference>
<evidence type="ECO:0000256" key="2">
    <source>
        <dbReference type="SAM" id="SignalP"/>
    </source>
</evidence>
<dbReference type="PANTHER" id="PTHR42928:SF5">
    <property type="entry name" value="BLR1237 PROTEIN"/>
    <property type="match status" value="1"/>
</dbReference>
<proteinExistence type="inferred from homology"/>
<keyword evidence="4" id="KW-1185">Reference proteome</keyword>
<dbReference type="Gene3D" id="3.40.190.150">
    <property type="entry name" value="Bordetella uptake gene, domain 1"/>
    <property type="match status" value="1"/>
</dbReference>
<dbReference type="EMBL" id="BJCL01000029">
    <property type="protein sequence ID" value="GCL66244.1"/>
    <property type="molecule type" value="Genomic_DNA"/>
</dbReference>
<dbReference type="RefSeq" id="WP_137735944.1">
    <property type="nucleotide sequence ID" value="NZ_BJCL01000029.1"/>
</dbReference>
<dbReference type="PANTHER" id="PTHR42928">
    <property type="entry name" value="TRICARBOXYLATE-BINDING PROTEIN"/>
    <property type="match status" value="1"/>
</dbReference>